<comment type="similarity">
    <text evidence="2">Belongs to the zinc-containing alcohol dehydrogenase family.</text>
</comment>
<dbReference type="PANTHER" id="PTHR43161:SF9">
    <property type="entry name" value="SORBITOL DEHYDROGENASE"/>
    <property type="match status" value="1"/>
</dbReference>
<evidence type="ECO:0000256" key="3">
    <source>
        <dbReference type="ARBA" id="ARBA00022723"/>
    </source>
</evidence>
<evidence type="ECO:0000256" key="4">
    <source>
        <dbReference type="ARBA" id="ARBA00022833"/>
    </source>
</evidence>
<dbReference type="GO" id="GO:0003939">
    <property type="term" value="F:L-iditol 2-dehydrogenase (NAD+) activity"/>
    <property type="evidence" value="ECO:0007669"/>
    <property type="project" value="TreeGrafter"/>
</dbReference>
<dbReference type="Gene3D" id="3.90.180.10">
    <property type="entry name" value="Medium-chain alcohol dehydrogenases, catalytic domain"/>
    <property type="match status" value="1"/>
</dbReference>
<sequence length="162" mass="17299">MGASHCIVTDLVEHRLGVAKELGADFVLKVKADANEKETSEAIVKLLGEPPQITVDCTGVQSSLRLAMEVTANGGVIVVVGMGSSEVNVPLTGLAAREVDIRGVFRYCNDYPLALAMVASGKVNVKRLITHHFNIEQTVEAFETAKSGVGNPIKVMIHCDKK</sequence>
<evidence type="ECO:0000256" key="2">
    <source>
        <dbReference type="ARBA" id="ARBA00008072"/>
    </source>
</evidence>
<evidence type="ECO:0000256" key="5">
    <source>
        <dbReference type="ARBA" id="ARBA00023002"/>
    </source>
</evidence>
<protein>
    <recommendedName>
        <fullName evidence="6">Alcohol dehydrogenase-like C-terminal domain-containing protein</fullName>
    </recommendedName>
</protein>
<accession>A0A1B6LFS9</accession>
<evidence type="ECO:0000259" key="6">
    <source>
        <dbReference type="Pfam" id="PF00107"/>
    </source>
</evidence>
<dbReference type="PANTHER" id="PTHR43161">
    <property type="entry name" value="SORBITOL DEHYDROGENASE"/>
    <property type="match status" value="1"/>
</dbReference>
<keyword evidence="3" id="KW-0479">Metal-binding</keyword>
<dbReference type="GO" id="GO:0046872">
    <property type="term" value="F:metal ion binding"/>
    <property type="evidence" value="ECO:0007669"/>
    <property type="project" value="UniProtKB-KW"/>
</dbReference>
<keyword evidence="5" id="KW-0560">Oxidoreductase</keyword>
<dbReference type="AlphaFoldDB" id="A0A1B6LFS9"/>
<dbReference type="GO" id="GO:0006062">
    <property type="term" value="P:sorbitol catabolic process"/>
    <property type="evidence" value="ECO:0007669"/>
    <property type="project" value="TreeGrafter"/>
</dbReference>
<feature type="domain" description="Alcohol dehydrogenase-like C-terminal" evidence="6">
    <location>
        <begin position="1"/>
        <end position="119"/>
    </location>
</feature>
<reference evidence="7" key="1">
    <citation type="submission" date="2015-11" db="EMBL/GenBank/DDBJ databases">
        <title>De novo transcriptome assembly of four potential Pierce s Disease insect vectors from Arizona vineyards.</title>
        <authorList>
            <person name="Tassone E.E."/>
        </authorList>
    </citation>
    <scope>NUCLEOTIDE SEQUENCE</scope>
</reference>
<organism evidence="7">
    <name type="scientific">Graphocephala atropunctata</name>
    <dbReference type="NCBI Taxonomy" id="36148"/>
    <lineage>
        <taxon>Eukaryota</taxon>
        <taxon>Metazoa</taxon>
        <taxon>Ecdysozoa</taxon>
        <taxon>Arthropoda</taxon>
        <taxon>Hexapoda</taxon>
        <taxon>Insecta</taxon>
        <taxon>Pterygota</taxon>
        <taxon>Neoptera</taxon>
        <taxon>Paraneoptera</taxon>
        <taxon>Hemiptera</taxon>
        <taxon>Auchenorrhyncha</taxon>
        <taxon>Membracoidea</taxon>
        <taxon>Cicadellidae</taxon>
        <taxon>Cicadellinae</taxon>
        <taxon>Cicadellini</taxon>
        <taxon>Graphocephala</taxon>
    </lineage>
</organism>
<evidence type="ECO:0000313" key="7">
    <source>
        <dbReference type="EMBL" id="JAT22535.1"/>
    </source>
</evidence>
<dbReference type="Pfam" id="PF00107">
    <property type="entry name" value="ADH_zinc_N"/>
    <property type="match status" value="1"/>
</dbReference>
<proteinExistence type="inferred from homology"/>
<dbReference type="InterPro" id="IPR013149">
    <property type="entry name" value="ADH-like_C"/>
</dbReference>
<dbReference type="EMBL" id="GEBQ01017442">
    <property type="protein sequence ID" value="JAT22535.1"/>
    <property type="molecule type" value="Transcribed_RNA"/>
</dbReference>
<dbReference type="SUPFAM" id="SSF51735">
    <property type="entry name" value="NAD(P)-binding Rossmann-fold domains"/>
    <property type="match status" value="1"/>
</dbReference>
<gene>
    <name evidence="7" type="ORF">g.12414</name>
</gene>
<evidence type="ECO:0000256" key="1">
    <source>
        <dbReference type="ARBA" id="ARBA00001947"/>
    </source>
</evidence>
<dbReference type="InterPro" id="IPR036291">
    <property type="entry name" value="NAD(P)-bd_dom_sf"/>
</dbReference>
<keyword evidence="4" id="KW-0862">Zinc</keyword>
<name>A0A1B6LFS9_9HEMI</name>
<dbReference type="Gene3D" id="3.40.50.720">
    <property type="entry name" value="NAD(P)-binding Rossmann-like Domain"/>
    <property type="match status" value="1"/>
</dbReference>
<comment type="cofactor">
    <cofactor evidence="1">
        <name>Zn(2+)</name>
        <dbReference type="ChEBI" id="CHEBI:29105"/>
    </cofactor>
</comment>